<reference evidence="12 13" key="1">
    <citation type="submission" date="2019-09" db="EMBL/GenBank/DDBJ databases">
        <title>Bird 10,000 Genomes (B10K) Project - Family phase.</title>
        <authorList>
            <person name="Zhang G."/>
        </authorList>
    </citation>
    <scope>NUCLEOTIDE SEQUENCE [LARGE SCALE GENOMIC DNA]</scope>
    <source>
        <strain evidence="12">OUT-0022</strain>
        <tissue evidence="12">Blood</tissue>
    </source>
</reference>
<dbReference type="SMART" id="SM00406">
    <property type="entry name" value="IGv"/>
    <property type="match status" value="1"/>
</dbReference>
<keyword evidence="8" id="KW-0393">Immunoglobulin domain</keyword>
<evidence type="ECO:0000256" key="7">
    <source>
        <dbReference type="ARBA" id="ARBA00023180"/>
    </source>
</evidence>
<accession>A0A7K7CNN9</accession>
<dbReference type="GO" id="GO:1903037">
    <property type="term" value="P:regulation of leukocyte cell-cell adhesion"/>
    <property type="evidence" value="ECO:0007669"/>
    <property type="project" value="UniProtKB-ARBA"/>
</dbReference>
<comment type="similarity">
    <text evidence="9">Belongs to the SKINT family.</text>
</comment>
<evidence type="ECO:0000256" key="1">
    <source>
        <dbReference type="ARBA" id="ARBA00004370"/>
    </source>
</evidence>
<feature type="domain" description="Ig-like" evidence="11">
    <location>
        <begin position="141"/>
        <end position="220"/>
    </location>
</feature>
<evidence type="ECO:0000256" key="3">
    <source>
        <dbReference type="ARBA" id="ARBA00022729"/>
    </source>
</evidence>
<name>A0A7K7CNN9_APHCE</name>
<evidence type="ECO:0000313" key="12">
    <source>
        <dbReference type="EMBL" id="NWY22541.1"/>
    </source>
</evidence>
<dbReference type="FunFam" id="2.60.40.10:FF:000088">
    <property type="entry name" value="Butyrophilin subfamily 1 member A1"/>
    <property type="match status" value="1"/>
</dbReference>
<keyword evidence="2 10" id="KW-0812">Transmembrane</keyword>
<keyword evidence="13" id="KW-1185">Reference proteome</keyword>
<dbReference type="PROSITE" id="PS50835">
    <property type="entry name" value="IG_LIKE"/>
    <property type="match status" value="2"/>
</dbReference>
<dbReference type="InterPro" id="IPR053896">
    <property type="entry name" value="BTN3A2-like_Ig-C"/>
</dbReference>
<dbReference type="Proteomes" id="UP000575874">
    <property type="component" value="Unassembled WGS sequence"/>
</dbReference>
<feature type="non-terminal residue" evidence="12">
    <location>
        <position position="256"/>
    </location>
</feature>
<dbReference type="SMART" id="SM00409">
    <property type="entry name" value="IG"/>
    <property type="match status" value="1"/>
</dbReference>
<evidence type="ECO:0000256" key="2">
    <source>
        <dbReference type="ARBA" id="ARBA00022692"/>
    </source>
</evidence>
<dbReference type="SUPFAM" id="SSF48726">
    <property type="entry name" value="Immunoglobulin"/>
    <property type="match status" value="2"/>
</dbReference>
<dbReference type="FunFam" id="2.60.40.10:FF:000142">
    <property type="entry name" value="V-set domain-containing T-cell activation inhibitor 1"/>
    <property type="match status" value="1"/>
</dbReference>
<evidence type="ECO:0000256" key="9">
    <source>
        <dbReference type="ARBA" id="ARBA00038221"/>
    </source>
</evidence>
<dbReference type="EMBL" id="VZSI01000320">
    <property type="protein sequence ID" value="NWY22541.1"/>
    <property type="molecule type" value="Genomic_DNA"/>
</dbReference>
<dbReference type="GO" id="GO:0050863">
    <property type="term" value="P:regulation of T cell activation"/>
    <property type="evidence" value="ECO:0007669"/>
    <property type="project" value="UniProtKB-ARBA"/>
</dbReference>
<evidence type="ECO:0000256" key="10">
    <source>
        <dbReference type="SAM" id="Phobius"/>
    </source>
</evidence>
<dbReference type="GO" id="GO:0005102">
    <property type="term" value="F:signaling receptor binding"/>
    <property type="evidence" value="ECO:0007669"/>
    <property type="project" value="TreeGrafter"/>
</dbReference>
<evidence type="ECO:0000256" key="6">
    <source>
        <dbReference type="ARBA" id="ARBA00023157"/>
    </source>
</evidence>
<feature type="non-terminal residue" evidence="12">
    <location>
        <position position="1"/>
    </location>
</feature>
<comment type="caution">
    <text evidence="12">The sequence shown here is derived from an EMBL/GenBank/DDBJ whole genome shotgun (WGS) entry which is preliminary data.</text>
</comment>
<dbReference type="GO" id="GO:0001817">
    <property type="term" value="P:regulation of cytokine production"/>
    <property type="evidence" value="ECO:0007669"/>
    <property type="project" value="TreeGrafter"/>
</dbReference>
<organism evidence="12 13">
    <name type="scientific">Aphelocoma coerulescens</name>
    <name type="common">Florida scrub-jay</name>
    <name type="synonym">Corvus coerulescens</name>
    <dbReference type="NCBI Taxonomy" id="39617"/>
    <lineage>
        <taxon>Eukaryota</taxon>
        <taxon>Metazoa</taxon>
        <taxon>Chordata</taxon>
        <taxon>Craniata</taxon>
        <taxon>Vertebrata</taxon>
        <taxon>Euteleostomi</taxon>
        <taxon>Archelosauria</taxon>
        <taxon>Archosauria</taxon>
        <taxon>Dinosauria</taxon>
        <taxon>Saurischia</taxon>
        <taxon>Theropoda</taxon>
        <taxon>Coelurosauria</taxon>
        <taxon>Aves</taxon>
        <taxon>Neognathae</taxon>
        <taxon>Neoaves</taxon>
        <taxon>Telluraves</taxon>
        <taxon>Australaves</taxon>
        <taxon>Passeriformes</taxon>
        <taxon>Corvoidea</taxon>
        <taxon>Corvidae</taxon>
        <taxon>Aphelocoma</taxon>
    </lineage>
</organism>
<dbReference type="InterPro" id="IPR013783">
    <property type="entry name" value="Ig-like_fold"/>
</dbReference>
<dbReference type="InterPro" id="IPR013106">
    <property type="entry name" value="Ig_V-set"/>
</dbReference>
<evidence type="ECO:0000259" key="11">
    <source>
        <dbReference type="PROSITE" id="PS50835"/>
    </source>
</evidence>
<dbReference type="GO" id="GO:0009897">
    <property type="term" value="C:external side of plasma membrane"/>
    <property type="evidence" value="ECO:0007669"/>
    <property type="project" value="TreeGrafter"/>
</dbReference>
<feature type="transmembrane region" description="Helical" evidence="10">
    <location>
        <begin position="232"/>
        <end position="252"/>
    </location>
</feature>
<evidence type="ECO:0000256" key="5">
    <source>
        <dbReference type="ARBA" id="ARBA00023136"/>
    </source>
</evidence>
<dbReference type="GO" id="GO:0042110">
    <property type="term" value="P:T cell activation"/>
    <property type="evidence" value="ECO:0007669"/>
    <property type="project" value="UniProtKB-ARBA"/>
</dbReference>
<comment type="subcellular location">
    <subcellularLocation>
        <location evidence="1">Membrane</location>
    </subcellularLocation>
</comment>
<dbReference type="InterPro" id="IPR007110">
    <property type="entry name" value="Ig-like_dom"/>
</dbReference>
<keyword evidence="6" id="KW-1015">Disulfide bond</keyword>
<dbReference type="PANTHER" id="PTHR24100:SF130">
    <property type="entry name" value="BUTYROPHILIN-LIKE PROTEIN 9"/>
    <property type="match status" value="1"/>
</dbReference>
<dbReference type="GO" id="GO:0050852">
    <property type="term" value="P:T cell receptor signaling pathway"/>
    <property type="evidence" value="ECO:0007669"/>
    <property type="project" value="TreeGrafter"/>
</dbReference>
<dbReference type="Pfam" id="PF22705">
    <property type="entry name" value="C2-set_3"/>
    <property type="match status" value="1"/>
</dbReference>
<dbReference type="PANTHER" id="PTHR24100">
    <property type="entry name" value="BUTYROPHILIN"/>
    <property type="match status" value="1"/>
</dbReference>
<dbReference type="InterPro" id="IPR050504">
    <property type="entry name" value="IgSF_BTN/MOG"/>
</dbReference>
<protein>
    <submittedName>
        <fullName evidence="12">BT3A2 protein</fullName>
    </submittedName>
</protein>
<keyword evidence="5 10" id="KW-0472">Membrane</keyword>
<dbReference type="InterPro" id="IPR003599">
    <property type="entry name" value="Ig_sub"/>
</dbReference>
<gene>
    <name evidence="12" type="primary">Btn3a2_1</name>
    <name evidence="12" type="ORF">APHCOE_R14620</name>
</gene>
<dbReference type="InterPro" id="IPR036179">
    <property type="entry name" value="Ig-like_dom_sf"/>
</dbReference>
<keyword evidence="4 10" id="KW-1133">Transmembrane helix</keyword>
<evidence type="ECO:0000256" key="8">
    <source>
        <dbReference type="ARBA" id="ARBA00023319"/>
    </source>
</evidence>
<evidence type="ECO:0000313" key="13">
    <source>
        <dbReference type="Proteomes" id="UP000575874"/>
    </source>
</evidence>
<keyword evidence="7" id="KW-0325">Glycoprotein</keyword>
<proteinExistence type="inferred from homology"/>
<sequence>SHLSLLAGQYSIIPPDSPILGVVGNGAVLPCQLQGKIIPEKLSIQWIFSGSSTESAVATFDGKTPQNPFLEFEGYWGRTEFFPSEFHQGNLSLLLKNVRPSDKGTYTCSVFLDNWYDQVVVDLDVAAQGAEPSVFLDGHVGNGISLSCRSQGWFPAPSVVWLDSQGQTRPEEVTTQSTPGPSSGIFDVVSSMSLEPGSDREVSCRVVSEVLNATRESRVRIADSFFPSTSPWMIASLIILSVDLGILGAGVYKMTR</sequence>
<dbReference type="Pfam" id="PF07686">
    <property type="entry name" value="V-set"/>
    <property type="match status" value="1"/>
</dbReference>
<feature type="domain" description="Ig-like" evidence="11">
    <location>
        <begin position="14"/>
        <end position="110"/>
    </location>
</feature>
<keyword evidence="3" id="KW-0732">Signal</keyword>
<evidence type="ECO:0000256" key="4">
    <source>
        <dbReference type="ARBA" id="ARBA00022989"/>
    </source>
</evidence>
<dbReference type="Gene3D" id="2.60.40.10">
    <property type="entry name" value="Immunoglobulins"/>
    <property type="match status" value="2"/>
</dbReference>
<dbReference type="AlphaFoldDB" id="A0A7K7CNN9"/>